<feature type="compositionally biased region" description="Low complexity" evidence="1">
    <location>
        <begin position="97"/>
        <end position="115"/>
    </location>
</feature>
<proteinExistence type="predicted"/>
<comment type="caution">
    <text evidence="2">The sequence shown here is derived from an EMBL/GenBank/DDBJ whole genome shotgun (WGS) entry which is preliminary data.</text>
</comment>
<protein>
    <submittedName>
        <fullName evidence="2">Uncharacterized protein</fullName>
    </submittedName>
</protein>
<evidence type="ECO:0000313" key="2">
    <source>
        <dbReference type="EMBL" id="KAI5414715.1"/>
    </source>
</evidence>
<evidence type="ECO:0000313" key="3">
    <source>
        <dbReference type="Proteomes" id="UP001058974"/>
    </source>
</evidence>
<organism evidence="2 3">
    <name type="scientific">Pisum sativum</name>
    <name type="common">Garden pea</name>
    <name type="synonym">Lathyrus oleraceus</name>
    <dbReference type="NCBI Taxonomy" id="3888"/>
    <lineage>
        <taxon>Eukaryota</taxon>
        <taxon>Viridiplantae</taxon>
        <taxon>Streptophyta</taxon>
        <taxon>Embryophyta</taxon>
        <taxon>Tracheophyta</taxon>
        <taxon>Spermatophyta</taxon>
        <taxon>Magnoliopsida</taxon>
        <taxon>eudicotyledons</taxon>
        <taxon>Gunneridae</taxon>
        <taxon>Pentapetalae</taxon>
        <taxon>rosids</taxon>
        <taxon>fabids</taxon>
        <taxon>Fabales</taxon>
        <taxon>Fabaceae</taxon>
        <taxon>Papilionoideae</taxon>
        <taxon>50 kb inversion clade</taxon>
        <taxon>NPAAA clade</taxon>
        <taxon>Hologalegina</taxon>
        <taxon>IRL clade</taxon>
        <taxon>Fabeae</taxon>
        <taxon>Lathyrus</taxon>
    </lineage>
</organism>
<dbReference type="EMBL" id="JAMSHJ010000004">
    <property type="protein sequence ID" value="KAI5414715.1"/>
    <property type="molecule type" value="Genomic_DNA"/>
</dbReference>
<dbReference type="PANTHER" id="PTHR34222:SF99">
    <property type="entry name" value="PROTEIN, PUTATIVE-RELATED"/>
    <property type="match status" value="1"/>
</dbReference>
<accession>A0A9D4X9I7</accession>
<sequence length="184" mass="19725">MDPLPSINKVFSLVLQQESSPANIAIPSSKILYNASDNGNRFQSRGYNNGGRGRGRSSSGVRGPPKQCTFCTRLGHTIDTCYFKHGFPPGYQPKTQSTVNNTTSSNASSFPTSSNVVANDSSIPQLSAETIQQLLSLLPNSSKSTAASAHNVNTAHTAPLHSSMSHQNTSIEPGSYKFEDDWSC</sequence>
<gene>
    <name evidence="2" type="ORF">KIW84_040254</name>
</gene>
<keyword evidence="3" id="KW-1185">Reference proteome</keyword>
<feature type="region of interest" description="Disordered" evidence="1">
    <location>
        <begin position="37"/>
        <end position="66"/>
    </location>
</feature>
<dbReference type="Proteomes" id="UP001058974">
    <property type="component" value="Chromosome 4"/>
</dbReference>
<evidence type="ECO:0000256" key="1">
    <source>
        <dbReference type="SAM" id="MobiDB-lite"/>
    </source>
</evidence>
<feature type="region of interest" description="Disordered" evidence="1">
    <location>
        <begin position="93"/>
        <end position="116"/>
    </location>
</feature>
<name>A0A9D4X9I7_PEA</name>
<dbReference type="AlphaFoldDB" id="A0A9D4X9I7"/>
<dbReference type="PANTHER" id="PTHR34222">
    <property type="entry name" value="GAG_PRE-INTEGRS DOMAIN-CONTAINING PROTEIN"/>
    <property type="match status" value="1"/>
</dbReference>
<dbReference type="Gramene" id="Psat04G0025400-T1">
    <property type="protein sequence ID" value="KAI5414715.1"/>
    <property type="gene ID" value="KIW84_040254"/>
</dbReference>
<reference evidence="2 3" key="1">
    <citation type="journal article" date="2022" name="Nat. Genet.">
        <title>Improved pea reference genome and pan-genome highlight genomic features and evolutionary characteristics.</title>
        <authorList>
            <person name="Yang T."/>
            <person name="Liu R."/>
            <person name="Luo Y."/>
            <person name="Hu S."/>
            <person name="Wang D."/>
            <person name="Wang C."/>
            <person name="Pandey M.K."/>
            <person name="Ge S."/>
            <person name="Xu Q."/>
            <person name="Li N."/>
            <person name="Li G."/>
            <person name="Huang Y."/>
            <person name="Saxena R.K."/>
            <person name="Ji Y."/>
            <person name="Li M."/>
            <person name="Yan X."/>
            <person name="He Y."/>
            <person name="Liu Y."/>
            <person name="Wang X."/>
            <person name="Xiang C."/>
            <person name="Varshney R.K."/>
            <person name="Ding H."/>
            <person name="Gao S."/>
            <person name="Zong X."/>
        </authorList>
    </citation>
    <scope>NUCLEOTIDE SEQUENCE [LARGE SCALE GENOMIC DNA]</scope>
    <source>
        <strain evidence="2 3">cv. Zhongwan 6</strain>
    </source>
</reference>